<dbReference type="Proteomes" id="UP000268014">
    <property type="component" value="Unassembled WGS sequence"/>
</dbReference>
<dbReference type="WBParaSite" id="HPLM_0002117001-mRNA-1">
    <property type="protein sequence ID" value="HPLM_0002117001-mRNA-1"/>
    <property type="gene ID" value="HPLM_0002117001"/>
</dbReference>
<dbReference type="AlphaFoldDB" id="A0A0N4X9X5"/>
<reference evidence="3" key="1">
    <citation type="submission" date="2017-02" db="UniProtKB">
        <authorList>
            <consortium name="WormBaseParasite"/>
        </authorList>
    </citation>
    <scope>IDENTIFICATION</scope>
</reference>
<keyword evidence="2" id="KW-1185">Reference proteome</keyword>
<proteinExistence type="predicted"/>
<protein>
    <submittedName>
        <fullName evidence="3">DUF5641 domain-containing protein</fullName>
    </submittedName>
</protein>
<dbReference type="EMBL" id="UZAF01023040">
    <property type="protein sequence ID" value="VDO88225.1"/>
    <property type="molecule type" value="Genomic_DNA"/>
</dbReference>
<sequence>MTATTIWDCDRVTCRLPPSEQFDGQPTSSDPPYVSEMDGRDVVVEKTDPKCNTRWQAKFINRRQLVKSVP</sequence>
<accession>A0A0N4X9X5</accession>
<reference evidence="1 2" key="2">
    <citation type="submission" date="2018-11" db="EMBL/GenBank/DDBJ databases">
        <authorList>
            <consortium name="Pathogen Informatics"/>
        </authorList>
    </citation>
    <scope>NUCLEOTIDE SEQUENCE [LARGE SCALE GENOMIC DNA]</scope>
    <source>
        <strain evidence="1 2">MHpl1</strain>
    </source>
</reference>
<gene>
    <name evidence="1" type="ORF">HPLM_LOCUS21159</name>
</gene>
<evidence type="ECO:0000313" key="1">
    <source>
        <dbReference type="EMBL" id="VDO88225.1"/>
    </source>
</evidence>
<evidence type="ECO:0000313" key="2">
    <source>
        <dbReference type="Proteomes" id="UP000268014"/>
    </source>
</evidence>
<organism evidence="3">
    <name type="scientific">Haemonchus placei</name>
    <name type="common">Barber's pole worm</name>
    <dbReference type="NCBI Taxonomy" id="6290"/>
    <lineage>
        <taxon>Eukaryota</taxon>
        <taxon>Metazoa</taxon>
        <taxon>Ecdysozoa</taxon>
        <taxon>Nematoda</taxon>
        <taxon>Chromadorea</taxon>
        <taxon>Rhabditida</taxon>
        <taxon>Rhabditina</taxon>
        <taxon>Rhabditomorpha</taxon>
        <taxon>Strongyloidea</taxon>
        <taxon>Trichostrongylidae</taxon>
        <taxon>Haemonchus</taxon>
    </lineage>
</organism>
<evidence type="ECO:0000313" key="3">
    <source>
        <dbReference type="WBParaSite" id="HPLM_0002117001-mRNA-1"/>
    </source>
</evidence>
<name>A0A0N4X9X5_HAEPC</name>